<dbReference type="Proteomes" id="UP000070483">
    <property type="component" value="Unassembled WGS sequence"/>
</dbReference>
<dbReference type="PANTHER" id="PTHR47478">
    <property type="match status" value="1"/>
</dbReference>
<dbReference type="Gene3D" id="3.40.50.1000">
    <property type="entry name" value="HAD superfamily/HAD-like"/>
    <property type="match status" value="1"/>
</dbReference>
<reference evidence="2" key="1">
    <citation type="submission" date="2016-01" db="EMBL/GenBank/DDBJ databases">
        <authorList>
            <person name="Mitreva M."/>
            <person name="Pepin K.H."/>
            <person name="Mihindukulasuriya K.A."/>
            <person name="Fulton R."/>
            <person name="Fronick C."/>
            <person name="O'Laughlin M."/>
            <person name="Miner T."/>
            <person name="Herter B."/>
            <person name="Rosa B.A."/>
            <person name="Cordes M."/>
            <person name="Tomlinson C."/>
            <person name="Wollam A."/>
            <person name="Palsikar V.B."/>
            <person name="Mardis E.R."/>
            <person name="Wilson R.K."/>
        </authorList>
    </citation>
    <scope>NUCLEOTIDE SEQUENCE [LARGE SCALE GENOMIC DNA]</scope>
    <source>
        <strain evidence="2">KA00185</strain>
    </source>
</reference>
<protein>
    <submittedName>
        <fullName evidence="1">HAD hydrolase family</fullName>
    </submittedName>
</protein>
<dbReference type="PATRIC" id="fig|157687.3.peg.1932"/>
<dbReference type="PANTHER" id="PTHR47478:SF1">
    <property type="entry name" value="PYRIMIDINE 5'-NUCLEOTIDASE YJJG"/>
    <property type="match status" value="1"/>
</dbReference>
<name>A0A133ZZT4_9FUSO</name>
<comment type="caution">
    <text evidence="1">The sequence shown here is derived from an EMBL/GenBank/DDBJ whole genome shotgun (WGS) entry which is preliminary data.</text>
</comment>
<dbReference type="GO" id="GO:0008253">
    <property type="term" value="F:5'-nucleotidase activity"/>
    <property type="evidence" value="ECO:0007669"/>
    <property type="project" value="InterPro"/>
</dbReference>
<evidence type="ECO:0000313" key="2">
    <source>
        <dbReference type="Proteomes" id="UP000070483"/>
    </source>
</evidence>
<dbReference type="InterPro" id="IPR052550">
    <property type="entry name" value="Pyrimidine_5'-ntase_YjjG"/>
</dbReference>
<organism evidence="1 2">
    <name type="scientific">Leptotrichia wadei</name>
    <dbReference type="NCBI Taxonomy" id="157687"/>
    <lineage>
        <taxon>Bacteria</taxon>
        <taxon>Fusobacteriati</taxon>
        <taxon>Fusobacteriota</taxon>
        <taxon>Fusobacteriia</taxon>
        <taxon>Fusobacteriales</taxon>
        <taxon>Leptotrichiaceae</taxon>
        <taxon>Leptotrichia</taxon>
    </lineage>
</organism>
<dbReference type="RefSeq" id="WP_060918479.1">
    <property type="nucleotide sequence ID" value="NZ_KQ960108.1"/>
</dbReference>
<gene>
    <name evidence="1" type="ORF">HMPREF3180_01934</name>
</gene>
<dbReference type="PRINTS" id="PR00413">
    <property type="entry name" value="HADHALOGNASE"/>
</dbReference>
<keyword evidence="1" id="KW-0378">Hydrolase</keyword>
<dbReference type="AlphaFoldDB" id="A0A133ZZT4"/>
<dbReference type="STRING" id="157687.HMPREF3180_01934"/>
<dbReference type="SUPFAM" id="SSF56784">
    <property type="entry name" value="HAD-like"/>
    <property type="match status" value="1"/>
</dbReference>
<keyword evidence="2" id="KW-1185">Reference proteome</keyword>
<dbReference type="InterPro" id="IPR023214">
    <property type="entry name" value="HAD_sf"/>
</dbReference>
<dbReference type="Pfam" id="PF13419">
    <property type="entry name" value="HAD_2"/>
    <property type="match status" value="1"/>
</dbReference>
<sequence>MKYELVLIDLDDTLFDYSKTEDSAFRKTFEKMGFFEVSGIKREKMEENYEKIKKRYKEINLQLWKDLENGKIDKDRLRVLRFERIIEEFGLRYDSIGMSELYLKKLGEGVFPFEMTEKLCEYLHSKYKVGVVTNGIKEVQHSRIENSEIAKYIDKLVISEEVGANKPDKKIFEYAMDYFGVLDKKSVMMVGDSLVADIKGGQNTGIDTCWVNLKNIENNTGIVPKYEVKKLEELFKIL</sequence>
<proteinExistence type="predicted"/>
<dbReference type="InterPro" id="IPR023198">
    <property type="entry name" value="PGP-like_dom2"/>
</dbReference>
<dbReference type="OrthoDB" id="9802350at2"/>
<dbReference type="NCBIfam" id="TIGR02254">
    <property type="entry name" value="YjjG_YfnB"/>
    <property type="match status" value="1"/>
</dbReference>
<accession>A0A133ZZT4</accession>
<dbReference type="InterPro" id="IPR036412">
    <property type="entry name" value="HAD-like_sf"/>
</dbReference>
<dbReference type="SFLD" id="SFLDG01135">
    <property type="entry name" value="C1.5.6:_HAD__Beta-PGM__Phospha"/>
    <property type="match status" value="1"/>
</dbReference>
<dbReference type="NCBIfam" id="TIGR01549">
    <property type="entry name" value="HAD-SF-IA-v1"/>
    <property type="match status" value="1"/>
</dbReference>
<dbReference type="SFLD" id="SFLDG01129">
    <property type="entry name" value="C1.5:_HAD__Beta-PGM__Phosphata"/>
    <property type="match status" value="1"/>
</dbReference>
<evidence type="ECO:0000313" key="1">
    <source>
        <dbReference type="EMBL" id="KXB60941.1"/>
    </source>
</evidence>
<dbReference type="EMBL" id="LSDD01000147">
    <property type="protein sequence ID" value="KXB60941.1"/>
    <property type="molecule type" value="Genomic_DNA"/>
</dbReference>
<dbReference type="InterPro" id="IPR011951">
    <property type="entry name" value="HAD-SF_hydro_IA_YjjG/PynA"/>
</dbReference>
<dbReference type="Gene3D" id="1.10.150.240">
    <property type="entry name" value="Putative phosphatase, domain 2"/>
    <property type="match status" value="1"/>
</dbReference>
<dbReference type="InterPro" id="IPR006439">
    <property type="entry name" value="HAD-SF_hydro_IA"/>
</dbReference>
<dbReference type="SFLD" id="SFLDS00003">
    <property type="entry name" value="Haloacid_Dehalogenase"/>
    <property type="match status" value="1"/>
</dbReference>
<dbReference type="InterPro" id="IPR041492">
    <property type="entry name" value="HAD_2"/>
</dbReference>